<sequence>VQERVHSELDERVGRDRPLSLSDRSRLPFLDAVLCEVMRIRPVSPVLIPHVAMQDS</sequence>
<evidence type="ECO:0000256" key="1">
    <source>
        <dbReference type="ARBA" id="ARBA00001971"/>
    </source>
</evidence>
<organism evidence="7 8">
    <name type="scientific">Cirrhinus mrigala</name>
    <name type="common">Mrigala</name>
    <dbReference type="NCBI Taxonomy" id="683832"/>
    <lineage>
        <taxon>Eukaryota</taxon>
        <taxon>Metazoa</taxon>
        <taxon>Chordata</taxon>
        <taxon>Craniata</taxon>
        <taxon>Vertebrata</taxon>
        <taxon>Euteleostomi</taxon>
        <taxon>Actinopterygii</taxon>
        <taxon>Neopterygii</taxon>
        <taxon>Teleostei</taxon>
        <taxon>Ostariophysi</taxon>
        <taxon>Cypriniformes</taxon>
        <taxon>Cyprinidae</taxon>
        <taxon>Labeoninae</taxon>
        <taxon>Labeonini</taxon>
        <taxon>Cirrhinus</taxon>
    </lineage>
</organism>
<dbReference type="Gene3D" id="1.10.630.10">
    <property type="entry name" value="Cytochrome P450"/>
    <property type="match status" value="1"/>
</dbReference>
<evidence type="ECO:0000256" key="5">
    <source>
        <dbReference type="ARBA" id="ARBA00023004"/>
    </source>
</evidence>
<keyword evidence="6" id="KW-0503">Monooxygenase</keyword>
<dbReference type="InterPro" id="IPR001128">
    <property type="entry name" value="Cyt_P450"/>
</dbReference>
<evidence type="ECO:0000256" key="3">
    <source>
        <dbReference type="ARBA" id="ARBA00022723"/>
    </source>
</evidence>
<evidence type="ECO:0000256" key="6">
    <source>
        <dbReference type="ARBA" id="ARBA00023033"/>
    </source>
</evidence>
<dbReference type="PANTHER" id="PTHR24303:SF31">
    <property type="entry name" value="CYTOCHROME P450 307A1-RELATED"/>
    <property type="match status" value="1"/>
</dbReference>
<keyword evidence="8" id="KW-1185">Reference proteome</keyword>
<comment type="similarity">
    <text evidence="2">Belongs to the cytochrome P450 family.</text>
</comment>
<evidence type="ECO:0000313" key="8">
    <source>
        <dbReference type="Proteomes" id="UP001529510"/>
    </source>
</evidence>
<dbReference type="EMBL" id="JAMKFB020000023">
    <property type="protein sequence ID" value="KAL0157460.1"/>
    <property type="molecule type" value="Genomic_DNA"/>
</dbReference>
<proteinExistence type="inferred from homology"/>
<dbReference type="Pfam" id="PF00067">
    <property type="entry name" value="p450"/>
    <property type="match status" value="1"/>
</dbReference>
<evidence type="ECO:0000313" key="7">
    <source>
        <dbReference type="EMBL" id="KAL0157460.1"/>
    </source>
</evidence>
<dbReference type="Proteomes" id="UP001529510">
    <property type="component" value="Unassembled WGS sequence"/>
</dbReference>
<accession>A0ABD0N5Q9</accession>
<keyword evidence="5" id="KW-0408">Iron</keyword>
<protein>
    <submittedName>
        <fullName evidence="7">Uncharacterized protein</fullName>
    </submittedName>
</protein>
<keyword evidence="4" id="KW-0560">Oxidoreductase</keyword>
<reference evidence="7 8" key="1">
    <citation type="submission" date="2024-05" db="EMBL/GenBank/DDBJ databases">
        <title>Genome sequencing and assembly of Indian major carp, Cirrhinus mrigala (Hamilton, 1822).</title>
        <authorList>
            <person name="Mohindra V."/>
            <person name="Chowdhury L.M."/>
            <person name="Lal K."/>
            <person name="Jena J.K."/>
        </authorList>
    </citation>
    <scope>NUCLEOTIDE SEQUENCE [LARGE SCALE GENOMIC DNA]</scope>
    <source>
        <strain evidence="7">CM1030</strain>
        <tissue evidence="7">Blood</tissue>
    </source>
</reference>
<name>A0ABD0N5Q9_CIRMR</name>
<dbReference type="GO" id="GO:0004497">
    <property type="term" value="F:monooxygenase activity"/>
    <property type="evidence" value="ECO:0007669"/>
    <property type="project" value="UniProtKB-KW"/>
</dbReference>
<comment type="cofactor">
    <cofactor evidence="1">
        <name>heme</name>
        <dbReference type="ChEBI" id="CHEBI:30413"/>
    </cofactor>
</comment>
<evidence type="ECO:0000256" key="2">
    <source>
        <dbReference type="ARBA" id="ARBA00010617"/>
    </source>
</evidence>
<feature type="non-terminal residue" evidence="7">
    <location>
        <position position="1"/>
    </location>
</feature>
<dbReference type="PANTHER" id="PTHR24303">
    <property type="entry name" value="HEME-BINDING MONOOXYGENASE FAMILY"/>
    <property type="match status" value="1"/>
</dbReference>
<evidence type="ECO:0000256" key="4">
    <source>
        <dbReference type="ARBA" id="ARBA00023002"/>
    </source>
</evidence>
<dbReference type="InterPro" id="IPR036396">
    <property type="entry name" value="Cyt_P450_sf"/>
</dbReference>
<comment type="caution">
    <text evidence="7">The sequence shown here is derived from an EMBL/GenBank/DDBJ whole genome shotgun (WGS) entry which is preliminary data.</text>
</comment>
<dbReference type="GO" id="GO:0046872">
    <property type="term" value="F:metal ion binding"/>
    <property type="evidence" value="ECO:0007669"/>
    <property type="project" value="UniProtKB-KW"/>
</dbReference>
<gene>
    <name evidence="7" type="ORF">M9458_045536</name>
</gene>
<dbReference type="AlphaFoldDB" id="A0ABD0N5Q9"/>
<feature type="non-terminal residue" evidence="7">
    <location>
        <position position="56"/>
    </location>
</feature>
<keyword evidence="3" id="KW-0479">Metal-binding</keyword>
<dbReference type="SUPFAM" id="SSF48264">
    <property type="entry name" value="Cytochrome P450"/>
    <property type="match status" value="1"/>
</dbReference>